<keyword evidence="3" id="KW-1185">Reference proteome</keyword>
<sequence>MTSIECVFHISGLSGNGASSDQDHVIRVPISDSDSATPDSIDVVRSVAGQLLQAQSLCNAFLTELMDKAPSNSKHPNSSSSSVLSHGSLDSLSGNGDSDGSDANEYTSPSQHQHDPQHEKQHSLLQVDPADPSHNIALKKPKYV</sequence>
<evidence type="ECO:0008006" key="4">
    <source>
        <dbReference type="Google" id="ProtNLM"/>
    </source>
</evidence>
<feature type="compositionally biased region" description="Basic and acidic residues" evidence="1">
    <location>
        <begin position="112"/>
        <end position="122"/>
    </location>
</feature>
<feature type="region of interest" description="Disordered" evidence="1">
    <location>
        <begin position="68"/>
        <end position="144"/>
    </location>
</feature>
<organism evidence="2 3">
    <name type="scientific">Batrachochytrium salamandrivorans</name>
    <dbReference type="NCBI Taxonomy" id="1357716"/>
    <lineage>
        <taxon>Eukaryota</taxon>
        <taxon>Fungi</taxon>
        <taxon>Fungi incertae sedis</taxon>
        <taxon>Chytridiomycota</taxon>
        <taxon>Chytridiomycota incertae sedis</taxon>
        <taxon>Chytridiomycetes</taxon>
        <taxon>Rhizophydiales</taxon>
        <taxon>Rhizophydiales incertae sedis</taxon>
        <taxon>Batrachochytrium</taxon>
    </lineage>
</organism>
<comment type="caution">
    <text evidence="2">The sequence shown here is derived from an EMBL/GenBank/DDBJ whole genome shotgun (WGS) entry which is preliminary data.</text>
</comment>
<evidence type="ECO:0000313" key="2">
    <source>
        <dbReference type="EMBL" id="KAH6601332.1"/>
    </source>
</evidence>
<dbReference type="Proteomes" id="UP001648503">
    <property type="component" value="Unassembled WGS sequence"/>
</dbReference>
<name>A0ABQ8FNF6_9FUNG</name>
<dbReference type="EMBL" id="JAFCIX010000014">
    <property type="protein sequence ID" value="KAH6601332.1"/>
    <property type="molecule type" value="Genomic_DNA"/>
</dbReference>
<evidence type="ECO:0000313" key="3">
    <source>
        <dbReference type="Proteomes" id="UP001648503"/>
    </source>
</evidence>
<proteinExistence type="predicted"/>
<accession>A0ABQ8FNF6</accession>
<feature type="compositionally biased region" description="Low complexity" evidence="1">
    <location>
        <begin position="68"/>
        <end position="104"/>
    </location>
</feature>
<reference evidence="2 3" key="1">
    <citation type="submission" date="2021-02" db="EMBL/GenBank/DDBJ databases">
        <title>Variation within the Batrachochytrium salamandrivorans European outbreak.</title>
        <authorList>
            <person name="Kelly M."/>
            <person name="Pasmans F."/>
            <person name="Shea T.P."/>
            <person name="Munoz J.F."/>
            <person name="Carranza S."/>
            <person name="Cuomo C.A."/>
            <person name="Martel A."/>
        </authorList>
    </citation>
    <scope>NUCLEOTIDE SEQUENCE [LARGE SCALE GENOMIC DNA]</scope>
    <source>
        <strain evidence="2 3">AMFP18/2</strain>
    </source>
</reference>
<gene>
    <name evidence="2" type="ORF">BASA50_001682</name>
</gene>
<protein>
    <recommendedName>
        <fullName evidence="4">EKC/KEOPS complex subunit GON7</fullName>
    </recommendedName>
</protein>
<evidence type="ECO:0000256" key="1">
    <source>
        <dbReference type="SAM" id="MobiDB-lite"/>
    </source>
</evidence>